<sequence>MKAKYATVLAASAIAIGGFAGLAAPASAAPSGEVSVQANCSAQLVTGGEGHRGAKVRCNGLGYFTGFVECKRTDSGFVYRHFGDRVPDGGVSTVWCALNAVVIGSGGIQS</sequence>
<evidence type="ECO:0000256" key="1">
    <source>
        <dbReference type="SAM" id="SignalP"/>
    </source>
</evidence>
<gene>
    <name evidence="2" type="ORF">SK854_15855</name>
</gene>
<feature type="signal peptide" evidence="1">
    <location>
        <begin position="1"/>
        <end position="28"/>
    </location>
</feature>
<organism evidence="2 3">
    <name type="scientific">Lentzea sokolovensis</name>
    <dbReference type="NCBI Taxonomy" id="3095429"/>
    <lineage>
        <taxon>Bacteria</taxon>
        <taxon>Bacillati</taxon>
        <taxon>Actinomycetota</taxon>
        <taxon>Actinomycetes</taxon>
        <taxon>Pseudonocardiales</taxon>
        <taxon>Pseudonocardiaceae</taxon>
        <taxon>Lentzea</taxon>
    </lineage>
</organism>
<keyword evidence="1" id="KW-0732">Signal</keyword>
<dbReference type="EMBL" id="JAXAVU010000008">
    <property type="protein sequence ID" value="MDX8143601.1"/>
    <property type="molecule type" value="Genomic_DNA"/>
</dbReference>
<evidence type="ECO:0008006" key="4">
    <source>
        <dbReference type="Google" id="ProtNLM"/>
    </source>
</evidence>
<evidence type="ECO:0000313" key="3">
    <source>
        <dbReference type="Proteomes" id="UP001285352"/>
    </source>
</evidence>
<dbReference type="RefSeq" id="WP_319975860.1">
    <property type="nucleotide sequence ID" value="NZ_JAXAVU010000008.1"/>
</dbReference>
<feature type="chain" id="PRO_5045924821" description="Secreted protein" evidence="1">
    <location>
        <begin position="29"/>
        <end position="110"/>
    </location>
</feature>
<protein>
    <recommendedName>
        <fullName evidence="4">Secreted protein</fullName>
    </recommendedName>
</protein>
<reference evidence="2 3" key="2">
    <citation type="submission" date="2023-11" db="EMBL/GenBank/DDBJ databases">
        <authorList>
            <person name="Lara A.C."/>
            <person name="Chronakova A."/>
        </authorList>
    </citation>
    <scope>NUCLEOTIDE SEQUENCE [LARGE SCALE GENOMIC DNA]</scope>
    <source>
        <strain evidence="2 3">BCCO 10_0061</strain>
    </source>
</reference>
<name>A0ABU4UVW5_9PSEU</name>
<evidence type="ECO:0000313" key="2">
    <source>
        <dbReference type="EMBL" id="MDX8143601.1"/>
    </source>
</evidence>
<keyword evidence="3" id="KW-1185">Reference proteome</keyword>
<proteinExistence type="predicted"/>
<accession>A0ABU4UVW5</accession>
<reference evidence="2 3" key="1">
    <citation type="submission" date="2023-11" db="EMBL/GenBank/DDBJ databases">
        <title>Lentzea sokolovensis, sp. nov., Lentzea kristufkii, sp. nov., and Lentzea miocenensis, sp. nov., rare actinobacteria from Sokolov Coal Basin, Miocene lacustrine sediment, Czech Republic.</title>
        <authorList>
            <person name="Lara A."/>
            <person name="Kotroba L."/>
            <person name="Nouioui I."/>
            <person name="Neumann-Schaal M."/>
            <person name="Mast Y."/>
            <person name="Chronakova A."/>
        </authorList>
    </citation>
    <scope>NUCLEOTIDE SEQUENCE [LARGE SCALE GENOMIC DNA]</scope>
    <source>
        <strain evidence="2 3">BCCO 10_0061</strain>
    </source>
</reference>
<dbReference type="Proteomes" id="UP001285352">
    <property type="component" value="Unassembled WGS sequence"/>
</dbReference>
<comment type="caution">
    <text evidence="2">The sequence shown here is derived from an EMBL/GenBank/DDBJ whole genome shotgun (WGS) entry which is preliminary data.</text>
</comment>